<keyword evidence="3" id="KW-1185">Reference proteome</keyword>
<gene>
    <name evidence="2" type="ORF">MQC88_07660</name>
</gene>
<evidence type="ECO:0000256" key="1">
    <source>
        <dbReference type="SAM" id="SignalP"/>
    </source>
</evidence>
<dbReference type="RefSeq" id="WP_243320734.1">
    <property type="nucleotide sequence ID" value="NZ_JALGCL010000002.1"/>
</dbReference>
<dbReference type="Proteomes" id="UP001165423">
    <property type="component" value="Unassembled WGS sequence"/>
</dbReference>
<proteinExistence type="predicted"/>
<dbReference type="InterPro" id="IPR021457">
    <property type="entry name" value="DUF3108"/>
</dbReference>
<sequence>MTLPRSLLLACLLPGLALAQQLQASGPAESAAARPALAPFVATYRVLDKGRQLGNATMQLVNLDGGRWRIDLGMQGSGLMRMTGLKMQQSTLFDSDGQGYRPLGQSTVRRMLLSNRTSTGVYDWASRSARWSGDVKPSRRGPVALRDGDLSGVLIDLALIRDAAPGKTLHYRFVEGGRARDHTYVVAPETEGIEVDGLSYEAMRVSREDGNDQTVVWVASGVPTPIRILQRENGGDATDLRLVEYKEAMQ</sequence>
<dbReference type="Pfam" id="PF11306">
    <property type="entry name" value="DUF3108"/>
    <property type="match status" value="1"/>
</dbReference>
<accession>A0ABT0A4D7</accession>
<protein>
    <submittedName>
        <fullName evidence="2">DUF3108 domain-containing protein</fullName>
    </submittedName>
</protein>
<feature type="chain" id="PRO_5046035908" evidence="1">
    <location>
        <begin position="20"/>
        <end position="250"/>
    </location>
</feature>
<name>A0ABT0A4D7_9GAMM</name>
<evidence type="ECO:0000313" key="3">
    <source>
        <dbReference type="Proteomes" id="UP001165423"/>
    </source>
</evidence>
<dbReference type="EMBL" id="JALGCL010000002">
    <property type="protein sequence ID" value="MCJ0825832.1"/>
    <property type="molecule type" value="Genomic_DNA"/>
</dbReference>
<organism evidence="2 3">
    <name type="scientific">Cognatiluteimonas sedimenti</name>
    <dbReference type="NCBI Taxonomy" id="2927791"/>
    <lineage>
        <taxon>Bacteria</taxon>
        <taxon>Pseudomonadati</taxon>
        <taxon>Pseudomonadota</taxon>
        <taxon>Gammaproteobacteria</taxon>
        <taxon>Lysobacterales</taxon>
        <taxon>Lysobacteraceae</taxon>
        <taxon>Cognatiluteimonas</taxon>
    </lineage>
</organism>
<feature type="signal peptide" evidence="1">
    <location>
        <begin position="1"/>
        <end position="19"/>
    </location>
</feature>
<comment type="caution">
    <text evidence="2">The sequence shown here is derived from an EMBL/GenBank/DDBJ whole genome shotgun (WGS) entry which is preliminary data.</text>
</comment>
<reference evidence="2 3" key="1">
    <citation type="submission" date="2022-03" db="EMBL/GenBank/DDBJ databases">
        <title>Luteimonas soily sp. nov., a novel bacterium isolated from the soil.</title>
        <authorList>
            <person name="Zhang X."/>
        </authorList>
    </citation>
    <scope>NUCLEOTIDE SEQUENCE [LARGE SCALE GENOMIC DNA]</scope>
    <source>
        <strain evidence="2 3">50</strain>
    </source>
</reference>
<evidence type="ECO:0000313" key="2">
    <source>
        <dbReference type="EMBL" id="MCJ0825832.1"/>
    </source>
</evidence>
<keyword evidence="1" id="KW-0732">Signal</keyword>